<sequence length="436" mass="50492">MPKSDVYKFNFLQIFLGISFILFLAYNMVIALELKYEADGDAWDYIHLGLSVAKTGKYGHLDSSREQLLNDLKYEKIKNTEYNFIGSTAFRPPIWPFLIAGIFLVFGYNLIFVLVFKFLLHLLGVFIFYKTLKLLKLKDILIVIGAFLYGISPAWQLYSRVFLSEPITLFFITLWLYLLIRFVVHKSSWWPQAIIAGVLVLCHPYYIFLPFSIWFILFIKKKLKIKILIFSSVICIAVISVWVIRNFIVMETNEIILTTSSGAVMAKGWNSKVVKNHTNTKGDLADEGLVLKEFEYDKNIGYKEVERMQLYKDATLDFIRSNPELILPIIGKKLLSAFNPFPETPRSGILETGRWLFQFLALLSLIYILFFSRNKLIQSLAIGLILSTIGISILTYSGFRFRMPQAGLEMLFIIFVIDDILKRNKFHFNFKIAKTI</sequence>
<accession>A0A495P6S7</accession>
<dbReference type="InterPro" id="IPR050297">
    <property type="entry name" value="LipidA_mod_glycosyltrf_83"/>
</dbReference>
<evidence type="ECO:0000256" key="1">
    <source>
        <dbReference type="ARBA" id="ARBA00004651"/>
    </source>
</evidence>
<evidence type="ECO:0000256" key="5">
    <source>
        <dbReference type="ARBA" id="ARBA00022692"/>
    </source>
</evidence>
<feature type="transmembrane region" description="Helical" evidence="8">
    <location>
        <begin position="225"/>
        <end position="244"/>
    </location>
</feature>
<dbReference type="PANTHER" id="PTHR33908">
    <property type="entry name" value="MANNOSYLTRANSFERASE YKCB-RELATED"/>
    <property type="match status" value="1"/>
</dbReference>
<dbReference type="GO" id="GO:0009103">
    <property type="term" value="P:lipopolysaccharide biosynthetic process"/>
    <property type="evidence" value="ECO:0007669"/>
    <property type="project" value="UniProtKB-ARBA"/>
</dbReference>
<reference evidence="10 11" key="1">
    <citation type="submission" date="2018-10" db="EMBL/GenBank/DDBJ databases">
        <title>Genomic Encyclopedia of Archaeal and Bacterial Type Strains, Phase II (KMG-II): from individual species to whole genera.</title>
        <authorList>
            <person name="Goeker M."/>
        </authorList>
    </citation>
    <scope>NUCLEOTIDE SEQUENCE [LARGE SCALE GENOMIC DNA]</scope>
    <source>
        <strain evidence="10 11">DSM 19839</strain>
    </source>
</reference>
<dbReference type="AlphaFoldDB" id="A0A495P6S7"/>
<keyword evidence="5 8" id="KW-0812">Transmembrane</keyword>
<dbReference type="InterPro" id="IPR038731">
    <property type="entry name" value="RgtA/B/C-like"/>
</dbReference>
<feature type="transmembrane region" description="Helical" evidence="8">
    <location>
        <begin position="167"/>
        <end position="184"/>
    </location>
</feature>
<keyword evidence="4 10" id="KW-0808">Transferase</keyword>
<dbReference type="PANTHER" id="PTHR33908:SF11">
    <property type="entry name" value="MEMBRANE PROTEIN"/>
    <property type="match status" value="1"/>
</dbReference>
<name>A0A495P6S7_9FLAO</name>
<dbReference type="EMBL" id="RBLG01000004">
    <property type="protein sequence ID" value="RKS45118.1"/>
    <property type="molecule type" value="Genomic_DNA"/>
</dbReference>
<dbReference type="OrthoDB" id="1431609at2"/>
<evidence type="ECO:0000256" key="3">
    <source>
        <dbReference type="ARBA" id="ARBA00022676"/>
    </source>
</evidence>
<organism evidence="10 11">
    <name type="scientific">Gillisia mitskevichiae</name>
    <dbReference type="NCBI Taxonomy" id="270921"/>
    <lineage>
        <taxon>Bacteria</taxon>
        <taxon>Pseudomonadati</taxon>
        <taxon>Bacteroidota</taxon>
        <taxon>Flavobacteriia</taxon>
        <taxon>Flavobacteriales</taxon>
        <taxon>Flavobacteriaceae</taxon>
        <taxon>Gillisia</taxon>
    </lineage>
</organism>
<keyword evidence="3 10" id="KW-0328">Glycosyltransferase</keyword>
<evidence type="ECO:0000313" key="10">
    <source>
        <dbReference type="EMBL" id="RKS45118.1"/>
    </source>
</evidence>
<evidence type="ECO:0000256" key="6">
    <source>
        <dbReference type="ARBA" id="ARBA00022989"/>
    </source>
</evidence>
<keyword evidence="2" id="KW-1003">Cell membrane</keyword>
<feature type="transmembrane region" description="Helical" evidence="8">
    <location>
        <begin position="355"/>
        <end position="372"/>
    </location>
</feature>
<evidence type="ECO:0000256" key="8">
    <source>
        <dbReference type="SAM" id="Phobius"/>
    </source>
</evidence>
<evidence type="ECO:0000256" key="2">
    <source>
        <dbReference type="ARBA" id="ARBA00022475"/>
    </source>
</evidence>
<keyword evidence="6 8" id="KW-1133">Transmembrane helix</keyword>
<comment type="subcellular location">
    <subcellularLocation>
        <location evidence="1">Cell membrane</location>
        <topology evidence="1">Multi-pass membrane protein</topology>
    </subcellularLocation>
</comment>
<dbReference type="Pfam" id="PF13231">
    <property type="entry name" value="PMT_2"/>
    <property type="match status" value="1"/>
</dbReference>
<feature type="domain" description="Glycosyltransferase RgtA/B/C/D-like" evidence="9">
    <location>
        <begin position="91"/>
        <end position="243"/>
    </location>
</feature>
<feature type="transmembrane region" description="Helical" evidence="8">
    <location>
        <begin position="97"/>
        <end position="120"/>
    </location>
</feature>
<dbReference type="GO" id="GO:0005886">
    <property type="term" value="C:plasma membrane"/>
    <property type="evidence" value="ECO:0007669"/>
    <property type="project" value="UniProtKB-SubCell"/>
</dbReference>
<feature type="transmembrane region" description="Helical" evidence="8">
    <location>
        <begin position="190"/>
        <end position="218"/>
    </location>
</feature>
<evidence type="ECO:0000256" key="7">
    <source>
        <dbReference type="ARBA" id="ARBA00023136"/>
    </source>
</evidence>
<feature type="transmembrane region" description="Helical" evidence="8">
    <location>
        <begin position="140"/>
        <end position="158"/>
    </location>
</feature>
<evidence type="ECO:0000256" key="4">
    <source>
        <dbReference type="ARBA" id="ARBA00022679"/>
    </source>
</evidence>
<keyword evidence="11" id="KW-1185">Reference proteome</keyword>
<gene>
    <name evidence="10" type="ORF">BC962_2794</name>
</gene>
<protein>
    <submittedName>
        <fullName evidence="10">Dolichyl-phosphate-mannose-protein mannosyltransferase</fullName>
    </submittedName>
</protein>
<comment type="caution">
    <text evidence="10">The sequence shown here is derived from an EMBL/GenBank/DDBJ whole genome shotgun (WGS) entry which is preliminary data.</text>
</comment>
<dbReference type="Proteomes" id="UP000276282">
    <property type="component" value="Unassembled WGS sequence"/>
</dbReference>
<evidence type="ECO:0000259" key="9">
    <source>
        <dbReference type="Pfam" id="PF13231"/>
    </source>
</evidence>
<feature type="transmembrane region" description="Helical" evidence="8">
    <location>
        <begin position="379"/>
        <end position="399"/>
    </location>
</feature>
<evidence type="ECO:0000313" key="11">
    <source>
        <dbReference type="Proteomes" id="UP000276282"/>
    </source>
</evidence>
<proteinExistence type="predicted"/>
<dbReference type="GO" id="GO:0016763">
    <property type="term" value="F:pentosyltransferase activity"/>
    <property type="evidence" value="ECO:0007669"/>
    <property type="project" value="TreeGrafter"/>
</dbReference>
<feature type="transmembrane region" description="Helical" evidence="8">
    <location>
        <begin position="6"/>
        <end position="26"/>
    </location>
</feature>
<keyword evidence="7 8" id="KW-0472">Membrane</keyword>